<proteinExistence type="predicted"/>
<feature type="compositionally biased region" description="Basic and acidic residues" evidence="1">
    <location>
        <begin position="83"/>
        <end position="97"/>
    </location>
</feature>
<dbReference type="Proteomes" id="UP000322234">
    <property type="component" value="Unassembled WGS sequence"/>
</dbReference>
<feature type="compositionally biased region" description="Low complexity" evidence="1">
    <location>
        <begin position="117"/>
        <end position="129"/>
    </location>
</feature>
<sequence>MREKISPPRPRGFVTINASTEEPHDAVVTTPTSTRCVTTESKLEIPEMYASAEAKHDEQGVTGRTHDRWAHPDRLQEIQGLGRDCEEQDNLREDPIHLKGATGCRGQRDTPPSGNRPPSSGAGSLSALSIQRRHTPDDPNTEEQLKP</sequence>
<protein>
    <submittedName>
        <fullName evidence="2">Uncharacterized protein</fullName>
    </submittedName>
</protein>
<dbReference type="EMBL" id="VBQZ03000036">
    <property type="protein sequence ID" value="MXQ86981.1"/>
    <property type="molecule type" value="Genomic_DNA"/>
</dbReference>
<feature type="compositionally biased region" description="Basic and acidic residues" evidence="1">
    <location>
        <begin position="53"/>
        <end position="76"/>
    </location>
</feature>
<feature type="region of interest" description="Disordered" evidence="1">
    <location>
        <begin position="52"/>
        <end position="147"/>
    </location>
</feature>
<name>A0A6B0RD74_9CETA</name>
<gene>
    <name evidence="2" type="ORF">E5288_WYG007720</name>
</gene>
<evidence type="ECO:0000313" key="3">
    <source>
        <dbReference type="Proteomes" id="UP000322234"/>
    </source>
</evidence>
<comment type="caution">
    <text evidence="2">The sequence shown here is derived from an EMBL/GenBank/DDBJ whole genome shotgun (WGS) entry which is preliminary data.</text>
</comment>
<keyword evidence="3" id="KW-1185">Reference proteome</keyword>
<reference evidence="2" key="1">
    <citation type="submission" date="2019-10" db="EMBL/GenBank/DDBJ databases">
        <title>The sequence and de novo assembly of the wild yak genome.</title>
        <authorList>
            <person name="Liu Y."/>
        </authorList>
    </citation>
    <scope>NUCLEOTIDE SEQUENCE [LARGE SCALE GENOMIC DNA]</scope>
    <source>
        <strain evidence="2">WY2019</strain>
    </source>
</reference>
<evidence type="ECO:0000256" key="1">
    <source>
        <dbReference type="SAM" id="MobiDB-lite"/>
    </source>
</evidence>
<dbReference type="AlphaFoldDB" id="A0A6B0RD74"/>
<accession>A0A6B0RD74</accession>
<organism evidence="2 3">
    <name type="scientific">Bos mutus</name>
    <name type="common">wild yak</name>
    <dbReference type="NCBI Taxonomy" id="72004"/>
    <lineage>
        <taxon>Eukaryota</taxon>
        <taxon>Metazoa</taxon>
        <taxon>Chordata</taxon>
        <taxon>Craniata</taxon>
        <taxon>Vertebrata</taxon>
        <taxon>Euteleostomi</taxon>
        <taxon>Mammalia</taxon>
        <taxon>Eutheria</taxon>
        <taxon>Laurasiatheria</taxon>
        <taxon>Artiodactyla</taxon>
        <taxon>Ruminantia</taxon>
        <taxon>Pecora</taxon>
        <taxon>Bovidae</taxon>
        <taxon>Bovinae</taxon>
        <taxon>Bos</taxon>
    </lineage>
</organism>
<evidence type="ECO:0000313" key="2">
    <source>
        <dbReference type="EMBL" id="MXQ86981.1"/>
    </source>
</evidence>